<protein>
    <recommendedName>
        <fullName evidence="3">FCP1 homology domain-containing protein</fullName>
    </recommendedName>
</protein>
<reference evidence="1 2" key="1">
    <citation type="submission" date="2018-07" db="EMBL/GenBank/DDBJ databases">
        <title>Dyella solisilvae sp. nov., isolated from the pine and broad-leaved mixed forest soil.</title>
        <authorList>
            <person name="Gao Z."/>
            <person name="Qiu L."/>
        </authorList>
    </citation>
    <scope>NUCLEOTIDE SEQUENCE [LARGE SCALE GENOMIC DNA]</scope>
    <source>
        <strain evidence="1 2">DHG54</strain>
    </source>
</reference>
<dbReference type="RefSeq" id="WP_114824454.1">
    <property type="nucleotide sequence ID" value="NZ_QQSY01000002.1"/>
</dbReference>
<gene>
    <name evidence="1" type="ORF">DVT68_07365</name>
</gene>
<keyword evidence="2" id="KW-1185">Reference proteome</keyword>
<dbReference type="Proteomes" id="UP000254711">
    <property type="component" value="Unassembled WGS sequence"/>
</dbReference>
<evidence type="ECO:0000313" key="1">
    <source>
        <dbReference type="EMBL" id="RDI98357.1"/>
    </source>
</evidence>
<name>A0A370K7B9_9GAMM</name>
<dbReference type="EMBL" id="QQSY01000002">
    <property type="protein sequence ID" value="RDI98357.1"/>
    <property type="molecule type" value="Genomic_DNA"/>
</dbReference>
<dbReference type="AlphaFoldDB" id="A0A370K7B9"/>
<evidence type="ECO:0000313" key="2">
    <source>
        <dbReference type="Proteomes" id="UP000254711"/>
    </source>
</evidence>
<organism evidence="1 2">
    <name type="scientific">Dyella solisilvae</name>
    <dbReference type="NCBI Taxonomy" id="1920168"/>
    <lineage>
        <taxon>Bacteria</taxon>
        <taxon>Pseudomonadati</taxon>
        <taxon>Pseudomonadota</taxon>
        <taxon>Gammaproteobacteria</taxon>
        <taxon>Lysobacterales</taxon>
        <taxon>Rhodanobacteraceae</taxon>
        <taxon>Dyella</taxon>
    </lineage>
</organism>
<sequence>MILYLDFDGVLHAEDVALDAQHRPFLRGPGTLFEHADCLATALAPYPQVAIVLSTNWVRVKSFRYAVQRLPLELRRRVIGATWHSRFAVQDELHFWWLHSASRYDQIVGDVSRRRPRWWLALDDDAHGWPASALAHLVHCDSQHGLGEPRALRQLEERLAAQCAARPSAP</sequence>
<comment type="caution">
    <text evidence="1">The sequence shown here is derived from an EMBL/GenBank/DDBJ whole genome shotgun (WGS) entry which is preliminary data.</text>
</comment>
<proteinExistence type="predicted"/>
<evidence type="ECO:0008006" key="3">
    <source>
        <dbReference type="Google" id="ProtNLM"/>
    </source>
</evidence>
<accession>A0A370K7B9</accession>
<dbReference type="OrthoDB" id="8773450at2"/>
<dbReference type="Pfam" id="PF18143">
    <property type="entry name" value="HAD_SAK_2"/>
    <property type="match status" value="1"/>
</dbReference>